<keyword evidence="1" id="KW-0812">Transmembrane</keyword>
<organism evidence="2 3">
    <name type="scientific">Plantactinospora alkalitolerans</name>
    <dbReference type="NCBI Taxonomy" id="2789879"/>
    <lineage>
        <taxon>Bacteria</taxon>
        <taxon>Bacillati</taxon>
        <taxon>Actinomycetota</taxon>
        <taxon>Actinomycetes</taxon>
        <taxon>Micromonosporales</taxon>
        <taxon>Micromonosporaceae</taxon>
        <taxon>Plantactinospora</taxon>
    </lineage>
</organism>
<sequence>MSALPYSAPPVPAPPHPTYWAPPPSHPMYWPQPPYQAQINPGPVAQRPVWGPADRLPPRRTNRVLTLGLIAIGLFTVLPLAILTAPVSVPVAVICGTLVGWPTVGVQIRRWRGR</sequence>
<dbReference type="EMBL" id="JADPUN010000422">
    <property type="protein sequence ID" value="MBF9135235.1"/>
    <property type="molecule type" value="Genomic_DNA"/>
</dbReference>
<protein>
    <submittedName>
        <fullName evidence="2">Uncharacterized protein</fullName>
    </submittedName>
</protein>
<proteinExistence type="predicted"/>
<reference evidence="2 3" key="1">
    <citation type="submission" date="2020-11" db="EMBL/GenBank/DDBJ databases">
        <title>A novel isolate from a Black sea contaminated sediment with potential to produce alkanes: Plantactinospora alkalitolerans sp. nov.</title>
        <authorList>
            <person name="Carro L."/>
            <person name="Veyisoglu A."/>
            <person name="Guven K."/>
            <person name="Schumann P."/>
            <person name="Klenk H.-P."/>
            <person name="Sahin N."/>
        </authorList>
    </citation>
    <scope>NUCLEOTIDE SEQUENCE [LARGE SCALE GENOMIC DNA]</scope>
    <source>
        <strain evidence="2 3">S1510</strain>
    </source>
</reference>
<feature type="transmembrane region" description="Helical" evidence="1">
    <location>
        <begin position="89"/>
        <end position="108"/>
    </location>
</feature>
<feature type="transmembrane region" description="Helical" evidence="1">
    <location>
        <begin position="64"/>
        <end position="83"/>
    </location>
</feature>
<evidence type="ECO:0000313" key="2">
    <source>
        <dbReference type="EMBL" id="MBF9135235.1"/>
    </source>
</evidence>
<comment type="caution">
    <text evidence="2">The sequence shown here is derived from an EMBL/GenBank/DDBJ whole genome shotgun (WGS) entry which is preliminary data.</text>
</comment>
<keyword evidence="3" id="KW-1185">Reference proteome</keyword>
<gene>
    <name evidence="2" type="ORF">I0C86_41025</name>
</gene>
<keyword evidence="1" id="KW-0472">Membrane</keyword>
<name>A0ABS0H9T5_9ACTN</name>
<keyword evidence="1" id="KW-1133">Transmembrane helix</keyword>
<dbReference type="Proteomes" id="UP000638560">
    <property type="component" value="Unassembled WGS sequence"/>
</dbReference>
<accession>A0ABS0H9T5</accession>
<evidence type="ECO:0000256" key="1">
    <source>
        <dbReference type="SAM" id="Phobius"/>
    </source>
</evidence>
<evidence type="ECO:0000313" key="3">
    <source>
        <dbReference type="Proteomes" id="UP000638560"/>
    </source>
</evidence>